<proteinExistence type="predicted"/>
<comment type="caution">
    <text evidence="2">The sequence shown here is derived from an EMBL/GenBank/DDBJ whole genome shotgun (WGS) entry which is preliminary data.</text>
</comment>
<feature type="region of interest" description="Disordered" evidence="1">
    <location>
        <begin position="1"/>
        <end position="196"/>
    </location>
</feature>
<feature type="compositionally biased region" description="Basic and acidic residues" evidence="1">
    <location>
        <begin position="175"/>
        <end position="186"/>
    </location>
</feature>
<name>A0A6A4XAR0_AMPAM</name>
<feature type="compositionally biased region" description="Basic and acidic residues" evidence="1">
    <location>
        <begin position="44"/>
        <end position="61"/>
    </location>
</feature>
<gene>
    <name evidence="2" type="ORF">FJT64_017752</name>
</gene>
<dbReference type="EMBL" id="VIIS01000240">
    <property type="protein sequence ID" value="KAF0311432.1"/>
    <property type="molecule type" value="Genomic_DNA"/>
</dbReference>
<sequence length="230" mass="25912">MYGQQDRRPYRGHHHHSPRPSPAPGRSRWDSGSPGRGGPARSETPPDRELTPDRGRSELNRHGQPRHRPVVFQNESLRSFVSQPPRRAFVQRGRPPRTGRGAVPAWMRRPFQTNQSFMWQQYPESPQRGRARGSPTGHQGPRTPPLPSPPPGPDRQSPSTTPPRPPPRPGPAVRADPRTRPARDPRLCAARTQAAREAAARECQMRRAVLGETSREEVGCTSKLKRFFDE</sequence>
<reference evidence="2 3" key="1">
    <citation type="submission" date="2019-07" db="EMBL/GenBank/DDBJ databases">
        <title>Draft genome assembly of a fouling barnacle, Amphibalanus amphitrite (Darwin, 1854): The first reference genome for Thecostraca.</title>
        <authorList>
            <person name="Kim W."/>
        </authorList>
    </citation>
    <scope>NUCLEOTIDE SEQUENCE [LARGE SCALE GENOMIC DNA]</scope>
    <source>
        <strain evidence="2">SNU_AA5</strain>
        <tissue evidence="2">Soma without cirri and trophi</tissue>
    </source>
</reference>
<evidence type="ECO:0000313" key="2">
    <source>
        <dbReference type="EMBL" id="KAF0311432.1"/>
    </source>
</evidence>
<evidence type="ECO:0000256" key="1">
    <source>
        <dbReference type="SAM" id="MobiDB-lite"/>
    </source>
</evidence>
<feature type="compositionally biased region" description="Pro residues" evidence="1">
    <location>
        <begin position="160"/>
        <end position="170"/>
    </location>
</feature>
<dbReference type="AlphaFoldDB" id="A0A6A4XAR0"/>
<feature type="compositionally biased region" description="Pro residues" evidence="1">
    <location>
        <begin position="142"/>
        <end position="153"/>
    </location>
</feature>
<keyword evidence="3" id="KW-1185">Reference proteome</keyword>
<dbReference type="Proteomes" id="UP000440578">
    <property type="component" value="Unassembled WGS sequence"/>
</dbReference>
<feature type="compositionally biased region" description="Polar residues" evidence="1">
    <location>
        <begin position="111"/>
        <end position="124"/>
    </location>
</feature>
<evidence type="ECO:0000313" key="3">
    <source>
        <dbReference type="Proteomes" id="UP000440578"/>
    </source>
</evidence>
<organism evidence="2 3">
    <name type="scientific">Amphibalanus amphitrite</name>
    <name type="common">Striped barnacle</name>
    <name type="synonym">Balanus amphitrite</name>
    <dbReference type="NCBI Taxonomy" id="1232801"/>
    <lineage>
        <taxon>Eukaryota</taxon>
        <taxon>Metazoa</taxon>
        <taxon>Ecdysozoa</taxon>
        <taxon>Arthropoda</taxon>
        <taxon>Crustacea</taxon>
        <taxon>Multicrustacea</taxon>
        <taxon>Cirripedia</taxon>
        <taxon>Thoracica</taxon>
        <taxon>Thoracicalcarea</taxon>
        <taxon>Balanomorpha</taxon>
        <taxon>Balanoidea</taxon>
        <taxon>Balanidae</taxon>
        <taxon>Amphibalaninae</taxon>
        <taxon>Amphibalanus</taxon>
    </lineage>
</organism>
<accession>A0A6A4XAR0</accession>
<feature type="compositionally biased region" description="Polar residues" evidence="1">
    <location>
        <begin position="73"/>
        <end position="82"/>
    </location>
</feature>
<dbReference type="OrthoDB" id="6405944at2759"/>
<protein>
    <submittedName>
        <fullName evidence="2">Uncharacterized protein</fullName>
    </submittedName>
</protein>